<gene>
    <name evidence="1" type="ORF">ACFSQS_09085</name>
</gene>
<evidence type="ECO:0000313" key="1">
    <source>
        <dbReference type="EMBL" id="MFD2535252.1"/>
    </source>
</evidence>
<organism evidence="1 2">
    <name type="scientific">Gelatiniphilus marinus</name>
    <dbReference type="NCBI Taxonomy" id="1759464"/>
    <lineage>
        <taxon>Bacteria</taxon>
        <taxon>Pseudomonadati</taxon>
        <taxon>Bacteroidota</taxon>
        <taxon>Flavobacteriia</taxon>
        <taxon>Flavobacteriales</taxon>
        <taxon>Flavobacteriaceae</taxon>
        <taxon>Gelatiniphilus</taxon>
    </lineage>
</organism>
<proteinExistence type="predicted"/>
<name>A0ABW5JT88_9FLAO</name>
<sequence>MQTITKYLTLLVLCFIVQLINAQDPIKKPINHKRIEALKAFKETIKQQEKDFLKAEVEVINSQLNKGEITTETAEKLKKEAAVKRALNIENRIAIVDNKISLYQRNIYPENKDADAEKENKIGLMVSNRTFSIKGNKREPKYDVRTSNDLLFAMGFNNAIIDGENLSDSPYKKGASTFIELGWNWKTRLFKNSPFVKFKYGFSFQWNKLNLDSNGYFVQNGNITTIETFTAALKKAKFRTTNLVFPVHFEFGPLKKIERSDDRIRYINNRQFKIGVGAYGGVNVGTLQKLKYNENGDRVKEKIKRNYNTSDFVYGLSGYIGVGDLALYLKYDLSPIFKNQAVKQNNVSLGIRVDLD</sequence>
<keyword evidence="2" id="KW-1185">Reference proteome</keyword>
<protein>
    <recommendedName>
        <fullName evidence="3">Outer membrane protein beta-barrel domain-containing protein</fullName>
    </recommendedName>
</protein>
<dbReference type="Proteomes" id="UP001597441">
    <property type="component" value="Unassembled WGS sequence"/>
</dbReference>
<evidence type="ECO:0000313" key="2">
    <source>
        <dbReference type="Proteomes" id="UP001597441"/>
    </source>
</evidence>
<evidence type="ECO:0008006" key="3">
    <source>
        <dbReference type="Google" id="ProtNLM"/>
    </source>
</evidence>
<comment type="caution">
    <text evidence="1">The sequence shown here is derived from an EMBL/GenBank/DDBJ whole genome shotgun (WGS) entry which is preliminary data.</text>
</comment>
<accession>A0ABW5JT88</accession>
<dbReference type="EMBL" id="JBHULK010000003">
    <property type="protein sequence ID" value="MFD2535252.1"/>
    <property type="molecule type" value="Genomic_DNA"/>
</dbReference>
<reference evidence="2" key="1">
    <citation type="journal article" date="2019" name="Int. J. Syst. Evol. Microbiol.">
        <title>The Global Catalogue of Microorganisms (GCM) 10K type strain sequencing project: providing services to taxonomists for standard genome sequencing and annotation.</title>
        <authorList>
            <consortium name="The Broad Institute Genomics Platform"/>
            <consortium name="The Broad Institute Genome Sequencing Center for Infectious Disease"/>
            <person name="Wu L."/>
            <person name="Ma J."/>
        </authorList>
    </citation>
    <scope>NUCLEOTIDE SEQUENCE [LARGE SCALE GENOMIC DNA]</scope>
    <source>
        <strain evidence="2">KCTC 42903</strain>
    </source>
</reference>